<dbReference type="RefSeq" id="WP_085474984.1">
    <property type="nucleotide sequence ID" value="NZ_FXBM01000001.1"/>
</dbReference>
<accession>A0A1X7N1Z2</accession>
<evidence type="ECO:0000313" key="4">
    <source>
        <dbReference type="Proteomes" id="UP000193711"/>
    </source>
</evidence>
<proteinExistence type="predicted"/>
<gene>
    <name evidence="3" type="ORF">SAMN06295885_0460</name>
</gene>
<dbReference type="STRING" id="1891671.SAMN06295885_0460"/>
<evidence type="ECO:0000313" key="3">
    <source>
        <dbReference type="EMBL" id="SMH30672.1"/>
    </source>
</evidence>
<evidence type="ECO:0000256" key="2">
    <source>
        <dbReference type="SAM" id="MobiDB-lite"/>
    </source>
</evidence>
<feature type="region of interest" description="Disordered" evidence="2">
    <location>
        <begin position="1"/>
        <end position="20"/>
    </location>
</feature>
<dbReference type="EMBL" id="FXBM01000001">
    <property type="protein sequence ID" value="SMH30672.1"/>
    <property type="molecule type" value="Genomic_DNA"/>
</dbReference>
<sequence>MSTQYVTPRQLPGGPVSDAIPSEVSNDLADHIPGLSQRQIHADLPAYPGTEGSALARDLKRKHVPVAQRAAQELKAALSDAEEALLAVIEQHEARTERHDRLQAYAKKKGNRTIGGSFAGGAGR</sequence>
<keyword evidence="4" id="KW-1185">Reference proteome</keyword>
<keyword evidence="1" id="KW-0175">Coiled coil</keyword>
<evidence type="ECO:0000256" key="1">
    <source>
        <dbReference type="SAM" id="Coils"/>
    </source>
</evidence>
<feature type="coiled-coil region" evidence="1">
    <location>
        <begin position="64"/>
        <end position="91"/>
    </location>
</feature>
<protein>
    <submittedName>
        <fullName evidence="3">Uncharacterized protein</fullName>
    </submittedName>
</protein>
<dbReference type="Proteomes" id="UP000193711">
    <property type="component" value="Unassembled WGS sequence"/>
</dbReference>
<organism evidence="3 4">
    <name type="scientific">Rathayibacter oskolensis</name>
    <dbReference type="NCBI Taxonomy" id="1891671"/>
    <lineage>
        <taxon>Bacteria</taxon>
        <taxon>Bacillati</taxon>
        <taxon>Actinomycetota</taxon>
        <taxon>Actinomycetes</taxon>
        <taxon>Micrococcales</taxon>
        <taxon>Microbacteriaceae</taxon>
        <taxon>Rathayibacter</taxon>
    </lineage>
</organism>
<reference evidence="4" key="1">
    <citation type="submission" date="2017-04" db="EMBL/GenBank/DDBJ databases">
        <authorList>
            <person name="Varghese N."/>
            <person name="Submissions S."/>
        </authorList>
    </citation>
    <scope>NUCLEOTIDE SEQUENCE [LARGE SCALE GENOMIC DNA]</scope>
    <source>
        <strain evidence="4">VKM Ac-2121</strain>
    </source>
</reference>
<dbReference type="AlphaFoldDB" id="A0A1X7N1Z2"/>
<name>A0A1X7N1Z2_9MICO</name>